<name>A0A1Z1WPL8_9ACTN</name>
<sequence length="115" mass="12341">MALGLAIRSPVGLPAASCSISEPGGAGVDLVKPRIRSAVRFRRARSYRWSRNTGRSGAAAFSSASVGRRPSANWCRVKPPTTRTHWGGGVCSAWWRIRRRASATDRTPASDSSCV</sequence>
<dbReference type="EMBL" id="CP021748">
    <property type="protein sequence ID" value="ARX88374.1"/>
    <property type="molecule type" value="Genomic_DNA"/>
</dbReference>
<protein>
    <submittedName>
        <fullName evidence="1">Uncharacterized protein</fullName>
    </submittedName>
</protein>
<evidence type="ECO:0000313" key="1">
    <source>
        <dbReference type="EMBL" id="ARX88374.1"/>
    </source>
</evidence>
<gene>
    <name evidence="1" type="ORF">SMD44_07861</name>
</gene>
<dbReference type="KEGG" id="salf:SMD44_07861"/>
<proteinExistence type="predicted"/>
<evidence type="ECO:0000313" key="2">
    <source>
        <dbReference type="Proteomes" id="UP000195880"/>
    </source>
</evidence>
<dbReference type="AlphaFoldDB" id="A0A1Z1WPL8"/>
<organism evidence="1 2">
    <name type="scientific">Streptomyces alboflavus</name>
    <dbReference type="NCBI Taxonomy" id="67267"/>
    <lineage>
        <taxon>Bacteria</taxon>
        <taxon>Bacillati</taxon>
        <taxon>Actinomycetota</taxon>
        <taxon>Actinomycetes</taxon>
        <taxon>Kitasatosporales</taxon>
        <taxon>Streptomycetaceae</taxon>
        <taxon>Streptomyces</taxon>
    </lineage>
</organism>
<dbReference type="Proteomes" id="UP000195880">
    <property type="component" value="Chromosome"/>
</dbReference>
<keyword evidence="2" id="KW-1185">Reference proteome</keyword>
<reference evidence="1 2" key="1">
    <citation type="submission" date="2017-05" db="EMBL/GenBank/DDBJ databases">
        <title>Streptomyces alboflavus Genome sequencing and assembly.</title>
        <authorList>
            <person name="Wang Y."/>
            <person name="Du B."/>
            <person name="Ding Y."/>
            <person name="Liu H."/>
            <person name="Hou Q."/>
            <person name="Liu K."/>
            <person name="Wang C."/>
            <person name="Yao L."/>
        </authorList>
    </citation>
    <scope>NUCLEOTIDE SEQUENCE [LARGE SCALE GENOMIC DNA]</scope>
    <source>
        <strain evidence="1 2">MDJK44</strain>
    </source>
</reference>
<accession>A0A1Z1WPL8</accession>